<dbReference type="Pfam" id="PF00175">
    <property type="entry name" value="NAD_binding_1"/>
    <property type="match status" value="1"/>
</dbReference>
<reference evidence="11 12" key="1">
    <citation type="journal article" date="2011" name="Stand. Genomic Sci.">
        <title>Complete genome sequence of 'Thioalkalivibrio sulfidophilus' HL-EbGr7.</title>
        <authorList>
            <person name="Muyzer G."/>
            <person name="Sorokin D.Y."/>
            <person name="Mavromatis K."/>
            <person name="Lapidus A."/>
            <person name="Clum A."/>
            <person name="Ivanova N."/>
            <person name="Pati A."/>
            <person name="d'Haeseleer P."/>
            <person name="Woyke T."/>
            <person name="Kyrpides N.C."/>
        </authorList>
    </citation>
    <scope>NUCLEOTIDE SEQUENCE [LARGE SCALE GENOMIC DNA]</scope>
    <source>
        <strain evidence="11 12">HL-EbGR7</strain>
    </source>
</reference>
<dbReference type="InterPro" id="IPR050415">
    <property type="entry name" value="MRET"/>
</dbReference>
<dbReference type="InterPro" id="IPR008333">
    <property type="entry name" value="Cbr1-like_FAD-bd_dom"/>
</dbReference>
<dbReference type="KEGG" id="tgr:Tgr7_2503"/>
<dbReference type="SUPFAM" id="SSF52343">
    <property type="entry name" value="Ferredoxin reductase-like, C-terminal NADP-linked domain"/>
    <property type="match status" value="1"/>
</dbReference>
<evidence type="ECO:0000256" key="1">
    <source>
        <dbReference type="ARBA" id="ARBA00001974"/>
    </source>
</evidence>
<sequence>MNHIATAPEGMLPATIVEIRQETPHIKSLLLEVGERFSYRPGQWIDLVAQVGGEWAVGGYSLVSTPSLRGRIQLAVKAADHHGVTRYLHESARVGDTVYLSPQGQGGFYFEPHMADKVVLLGAGIGVTPLIGILRAIHESMPQVQATLVYSVTESAEILFRDELERMGLASNIRCVMTVTRDAEDWRGHTGRISHDLLSAMNLPKDALYYYCGSRDFIEDMTELLAGMGIPRERLVFEKWW</sequence>
<dbReference type="Pfam" id="PF00970">
    <property type="entry name" value="FAD_binding_6"/>
    <property type="match status" value="1"/>
</dbReference>
<dbReference type="InterPro" id="IPR017927">
    <property type="entry name" value="FAD-bd_FR_type"/>
</dbReference>
<dbReference type="Proteomes" id="UP000002383">
    <property type="component" value="Chromosome"/>
</dbReference>
<evidence type="ECO:0000256" key="5">
    <source>
        <dbReference type="ARBA" id="ARBA00022827"/>
    </source>
</evidence>
<dbReference type="InterPro" id="IPR017938">
    <property type="entry name" value="Riboflavin_synthase-like_b-brl"/>
</dbReference>
<dbReference type="HOGENOM" id="CLU_003827_7_1_6"/>
<proteinExistence type="predicted"/>
<dbReference type="PANTHER" id="PTHR47354">
    <property type="entry name" value="NADH OXIDOREDUCTASE HCR"/>
    <property type="match status" value="1"/>
</dbReference>
<dbReference type="CDD" id="cd00322">
    <property type="entry name" value="FNR_like"/>
    <property type="match status" value="1"/>
</dbReference>
<dbReference type="EMBL" id="CP001339">
    <property type="protein sequence ID" value="ACL73580.1"/>
    <property type="molecule type" value="Genomic_DNA"/>
</dbReference>
<evidence type="ECO:0000256" key="2">
    <source>
        <dbReference type="ARBA" id="ARBA00022630"/>
    </source>
</evidence>
<dbReference type="InterPro" id="IPR039261">
    <property type="entry name" value="FNR_nucleotide-bd"/>
</dbReference>
<keyword evidence="2" id="KW-0285">Flavoprotein</keyword>
<evidence type="ECO:0000259" key="10">
    <source>
        <dbReference type="PROSITE" id="PS51384"/>
    </source>
</evidence>
<dbReference type="GO" id="GO:0046872">
    <property type="term" value="F:metal ion binding"/>
    <property type="evidence" value="ECO:0007669"/>
    <property type="project" value="UniProtKB-KW"/>
</dbReference>
<keyword evidence="5" id="KW-0274">FAD</keyword>
<keyword evidence="8" id="KW-0411">Iron-sulfur</keyword>
<dbReference type="PANTHER" id="PTHR47354:SF6">
    <property type="entry name" value="NADH OXIDOREDUCTASE HCR"/>
    <property type="match status" value="1"/>
</dbReference>
<evidence type="ECO:0000313" key="12">
    <source>
        <dbReference type="Proteomes" id="UP000002383"/>
    </source>
</evidence>
<dbReference type="AlphaFoldDB" id="B8GLM5"/>
<evidence type="ECO:0000313" key="11">
    <source>
        <dbReference type="EMBL" id="ACL73580.1"/>
    </source>
</evidence>
<protein>
    <recommendedName>
        <fullName evidence="10">FAD-binding FR-type domain-containing protein</fullName>
    </recommendedName>
</protein>
<keyword evidence="3" id="KW-0001">2Fe-2S</keyword>
<comment type="cofactor">
    <cofactor evidence="1">
        <name>FAD</name>
        <dbReference type="ChEBI" id="CHEBI:57692"/>
    </cofactor>
</comment>
<evidence type="ECO:0000256" key="9">
    <source>
        <dbReference type="ARBA" id="ARBA00034078"/>
    </source>
</evidence>
<name>B8GLM5_THISH</name>
<evidence type="ECO:0000256" key="7">
    <source>
        <dbReference type="ARBA" id="ARBA00023004"/>
    </source>
</evidence>
<dbReference type="eggNOG" id="COG1018">
    <property type="taxonomic scope" value="Bacteria"/>
</dbReference>
<gene>
    <name evidence="11" type="ordered locus">Tgr7_2503</name>
</gene>
<comment type="cofactor">
    <cofactor evidence="9">
        <name>[2Fe-2S] cluster</name>
        <dbReference type="ChEBI" id="CHEBI:190135"/>
    </cofactor>
</comment>
<dbReference type="InterPro" id="IPR001709">
    <property type="entry name" value="Flavoprot_Pyr_Nucl_cyt_Rdtase"/>
</dbReference>
<keyword evidence="4" id="KW-0479">Metal-binding</keyword>
<feature type="domain" description="FAD-binding FR-type" evidence="10">
    <location>
        <begin position="9"/>
        <end position="112"/>
    </location>
</feature>
<evidence type="ECO:0000256" key="4">
    <source>
        <dbReference type="ARBA" id="ARBA00022723"/>
    </source>
</evidence>
<dbReference type="Gene3D" id="2.40.30.10">
    <property type="entry name" value="Translation factors"/>
    <property type="match status" value="1"/>
</dbReference>
<evidence type="ECO:0000256" key="8">
    <source>
        <dbReference type="ARBA" id="ARBA00023014"/>
    </source>
</evidence>
<dbReference type="PROSITE" id="PS51384">
    <property type="entry name" value="FAD_FR"/>
    <property type="match status" value="1"/>
</dbReference>
<organism evidence="11 12">
    <name type="scientific">Thioalkalivibrio sulfidiphilus (strain HL-EbGR7)</name>
    <dbReference type="NCBI Taxonomy" id="396588"/>
    <lineage>
        <taxon>Bacteria</taxon>
        <taxon>Pseudomonadati</taxon>
        <taxon>Pseudomonadota</taxon>
        <taxon>Gammaproteobacteria</taxon>
        <taxon>Chromatiales</taxon>
        <taxon>Ectothiorhodospiraceae</taxon>
        <taxon>Thioalkalivibrio</taxon>
    </lineage>
</organism>
<evidence type="ECO:0000256" key="3">
    <source>
        <dbReference type="ARBA" id="ARBA00022714"/>
    </source>
</evidence>
<dbReference type="OrthoDB" id="9796486at2"/>
<keyword evidence="12" id="KW-1185">Reference proteome</keyword>
<evidence type="ECO:0000256" key="6">
    <source>
        <dbReference type="ARBA" id="ARBA00023002"/>
    </source>
</evidence>
<dbReference type="GO" id="GO:0016491">
    <property type="term" value="F:oxidoreductase activity"/>
    <property type="evidence" value="ECO:0007669"/>
    <property type="project" value="UniProtKB-KW"/>
</dbReference>
<dbReference type="InterPro" id="IPR001433">
    <property type="entry name" value="OxRdtase_FAD/NAD-bd"/>
</dbReference>
<keyword evidence="6" id="KW-0560">Oxidoreductase</keyword>
<dbReference type="STRING" id="396588.Tgr7_2503"/>
<dbReference type="RefSeq" id="WP_012639055.1">
    <property type="nucleotide sequence ID" value="NC_011901.1"/>
</dbReference>
<dbReference type="GO" id="GO:0051537">
    <property type="term" value="F:2 iron, 2 sulfur cluster binding"/>
    <property type="evidence" value="ECO:0007669"/>
    <property type="project" value="UniProtKB-KW"/>
</dbReference>
<dbReference type="Gene3D" id="3.40.50.80">
    <property type="entry name" value="Nucleotide-binding domain of ferredoxin-NADP reductase (FNR) module"/>
    <property type="match status" value="1"/>
</dbReference>
<accession>B8GLM5</accession>
<dbReference type="SUPFAM" id="SSF63380">
    <property type="entry name" value="Riboflavin synthase domain-like"/>
    <property type="match status" value="1"/>
</dbReference>
<keyword evidence="7" id="KW-0408">Iron</keyword>
<dbReference type="PRINTS" id="PR00371">
    <property type="entry name" value="FPNCR"/>
</dbReference>